<proteinExistence type="inferred from homology"/>
<dbReference type="Gene3D" id="3.20.20.70">
    <property type="entry name" value="Aldolase class I"/>
    <property type="match status" value="1"/>
</dbReference>
<evidence type="ECO:0000259" key="6">
    <source>
        <dbReference type="PROSITE" id="PS50991"/>
    </source>
</evidence>
<dbReference type="GO" id="GO:0003852">
    <property type="term" value="F:2-isopropylmalate synthase activity"/>
    <property type="evidence" value="ECO:0007669"/>
    <property type="project" value="UniProtKB-EC"/>
</dbReference>
<name>A0A813CH61_9DINO</name>
<keyword evidence="4" id="KW-0808">Transferase</keyword>
<organism evidence="7 8">
    <name type="scientific">Symbiodinium necroappetens</name>
    <dbReference type="NCBI Taxonomy" id="1628268"/>
    <lineage>
        <taxon>Eukaryota</taxon>
        <taxon>Sar</taxon>
        <taxon>Alveolata</taxon>
        <taxon>Dinophyceae</taxon>
        <taxon>Suessiales</taxon>
        <taxon>Symbiodiniaceae</taxon>
        <taxon>Symbiodinium</taxon>
    </lineage>
</organism>
<gene>
    <name evidence="7" type="primary">leuA</name>
    <name evidence="7" type="ORF">SNEC2469_LOCUS35274</name>
</gene>
<dbReference type="InterPro" id="IPR002034">
    <property type="entry name" value="AIPM/Hcit_synth_CS"/>
</dbReference>
<sequence length="2385" mass="261648">MNHEKKLRLFLHLLKLGYKEIEVGFPAASQTDFDFIRYIIDEGLIPDDVWIQVLTQCREPLILRTIEGVKGAKNVVIHVYNSTSELQRRVVFKKGRQDIKQLALESVGLVRKLVDERMAGMNVRLEYSPESFTGTELDFALDVSNAVIDVWKPTPSEQLILNLPGTVEMCTPNVYADQIEWMCAHINNRDCVCISVHPHNDRGTGIAAAELALMAGADRVEGCLFGNGERTGNVCLVTLALNMFTQGIDPEVSYVELEETINVAEHCTELKVPERYPWAGSLVYTAFSGSHQDAIKKGLEANKKQNVWEVPYLPIDPQDIGRHYEAIIRVNSQSGKGGIAYILEQEYGIALPKVGCAAEWYERVRELLNPQDSGASNQGADGVPYDRHESTVVGPSFLQDVAKPNQLDVEGRVIERTVASEVSRSALPAPALPWEKGVFRAIFGSEDPSNPFDNLIVRMPGPLLPAHSPAAAVDEPRPPVPTLDVASQAFGSFQDVHPSRERDQMMDKAVCKLVFIVSCVEKSRLSTELCNALESGAPQGQLQETIAACVGLRSPHTVLKRANAILSFLRWADKEETLTPLSEGVVWDFFSWLKREEAPPSRAAFRFVNFVLGVNMQDILCSRRVCGLSVQLGIKKTPASRARPLTVHEVKYLHTVLEDPKESDWNRAISGYLLLALYARARHSDLFQVEEIVPDFDSEGGGYLEESLRAVKAIEPMLKAIADRDRAAVDTVAPTAKVEVIEDSDEELREGASEVPRVLFEAWDQESCLANVKTHALHERSICVIAAAGCYLPESANAILARGEVPCERRAHRLLIEQGLLIVCAHPLQQTEKGPRLRDVVAHCWATLEGLGLTSIGKAAYTITSPGACLKRLIFEAQTLVVADLRDQVSGSAGTAPRKVPEAERDRRLNDLRLALPGITLDGVNLPSNSLLDACCQQERDNVLKYIPFEKATSRTHELTNPKPSHQALQVEASKIVLKHAGEEVEYQPVNALQTMEAFRRRRLAMVFAQMVSYASYDRYINRLFNHLSRDPPPGLNRIGVAQLVNADKHVFSLLVEWGIKPRRDPAGNYPLDAGLQRALESYEVSVWLMHQVPGKGNPKGGPRKRHQKLNGQEPPTKTHKGKDGKGNGKGRKGTPPLPKELIDLKGHALTAAALTSMSVLAALAAIPYVSAQPPPEGNRIWPMVVCGWKVQDLLIQAEFKLPALSTGEVITTSRRPLALVRNSLFGPRASGQKLHLLAHSMLIFNIVPPVPSITCLGAAIPPQAEPAISAIRDLEYPDLDVVDEMLGGVKLTGQTPCTNVFPAAFKPAKHTVADLEANAQSEQRRILESIKSQGHLDVPLEEKVDEEVELGWLSQPVNLEDVPCTASISRRFAIEQGDKIRLIDDLSDSGVNGAVQTTESPKPQSLDVVAAMVLECLKKLNRFPVLGKTYDLKSAYRQMFISPDSLDKAYIAYFSAREGKVLIRKMLALPFGATRAVFSYLRVAHSMWYIGCKALKLVWSHFFDDFICLASEQESKSVDLAVMTLFRPVRQAADDDALTQKDLSRLRGRMLFAGGQLFGRAGRLCISALKSDDQKKEAGLDEAAKSAMLKFADLLEARLPRVIKNCSLDPIYIFTDASYSPDGDKSYCGVGGVCLDSTGRPLGFFSAELTTAQKSLLGEGCEAEWYERVREDSGASEQRADSVPYDRLEGTVAGPSVLQVVARPNQLDVESRVIERTVASEVSRSALPAPALPWEKGVFRAIFGSEDPSNPFDNLIVRMPGPLLPAHSPAAAVDEPRPPLPTLDVASQAFGSFQDVHPSLERDQIMDKAVCKLVLIVSRVEKSRLSAEFCNALEGGAPQGQLQETIAACVGLRSPHTVLKRANAILSFLRWADKEETLAPLSEGVVWDFFSWLKREEAPPSRAASLLSALRFVNFVLGVNMQDILCSRRVCGLSVQLSIKKTPASRARPLTVLEVKYLHTVLEDPKESDWNRAISGYLLLALYARARHSDLFQVEEIIPDFDSEGSGYLEVRLRVHKTAQTLAKRNDLLPVIVSARSVKEGDWLGLVTAAFARVGLSLEGVVRAGVFRPCRPGGPEPGTRSLRSSECTTMLKLMLQRGGSDVSLVRSHSLKRTILDWGSKFCLDDSILALLGRHTRCVKGSVPVYAREESLRTVKAIEPMLKAIADSSFKPDAARANYFPKSSSPSAGDPAAVDIMAPAAKVEVIEDSDEELREGASEAAASDSRGGTMIAVCGRASMNLVKAICRKVQTPLWRGAKCHSSEELTGWATLEGLGLTSIGKAAYTITSPGEAVTEPVFKDWIADNAANLALGDQACLKRLIFEAQTLVVADLRDQVSGITLDGVNLPSNSLLDACCQQVEASKIVLKHDGEEVEYQPVNALQTME</sequence>
<dbReference type="Pfam" id="PF22615">
    <property type="entry name" value="IPMS_D2"/>
    <property type="match status" value="1"/>
</dbReference>
<dbReference type="SUPFAM" id="SSF51569">
    <property type="entry name" value="Aldolase"/>
    <property type="match status" value="1"/>
</dbReference>
<dbReference type="InterPro" id="IPR054692">
    <property type="entry name" value="LeuA-like_post-cat"/>
</dbReference>
<evidence type="ECO:0000256" key="4">
    <source>
        <dbReference type="ARBA" id="ARBA00022679"/>
    </source>
</evidence>
<dbReference type="NCBIfam" id="NF002991">
    <property type="entry name" value="PRK03739.1"/>
    <property type="match status" value="1"/>
</dbReference>
<evidence type="ECO:0000313" key="8">
    <source>
        <dbReference type="Proteomes" id="UP000601435"/>
    </source>
</evidence>
<dbReference type="PROSITE" id="PS00816">
    <property type="entry name" value="AIPM_HOMOCIT_SYNTH_2"/>
    <property type="match status" value="1"/>
</dbReference>
<dbReference type="PROSITE" id="PS50991">
    <property type="entry name" value="PYR_CT"/>
    <property type="match status" value="1"/>
</dbReference>
<dbReference type="PANTHER" id="PTHR46911">
    <property type="match status" value="1"/>
</dbReference>
<evidence type="ECO:0000256" key="1">
    <source>
        <dbReference type="ARBA" id="ARBA00000064"/>
    </source>
</evidence>
<comment type="caution">
    <text evidence="7">The sequence shown here is derived from an EMBL/GenBank/DDBJ whole genome shotgun (WGS) entry which is preliminary data.</text>
</comment>
<comment type="similarity">
    <text evidence="2">Belongs to the alpha-IPM synthase/homocitrate synthase family. LeuA type 2 subfamily.</text>
</comment>
<dbReference type="EMBL" id="CAJNJA010101252">
    <property type="protein sequence ID" value="CAE7944165.1"/>
    <property type="molecule type" value="Genomic_DNA"/>
</dbReference>
<dbReference type="Pfam" id="PF00682">
    <property type="entry name" value="HMGL-like"/>
    <property type="match status" value="1"/>
</dbReference>
<protein>
    <recommendedName>
        <fullName evidence="3">2-isopropylmalate synthase</fullName>
        <ecNumber evidence="3">2.3.3.13</ecNumber>
    </recommendedName>
</protein>
<dbReference type="Gene3D" id="3.30.160.270">
    <property type="match status" value="1"/>
</dbReference>
<keyword evidence="8" id="KW-1185">Reference proteome</keyword>
<dbReference type="SUPFAM" id="SSF56672">
    <property type="entry name" value="DNA/RNA polymerases"/>
    <property type="match status" value="1"/>
</dbReference>
<evidence type="ECO:0000313" key="7">
    <source>
        <dbReference type="EMBL" id="CAE7944165.1"/>
    </source>
</evidence>
<reference evidence="7" key="1">
    <citation type="submission" date="2021-02" db="EMBL/GenBank/DDBJ databases">
        <authorList>
            <person name="Dougan E. K."/>
            <person name="Rhodes N."/>
            <person name="Thang M."/>
            <person name="Chan C."/>
        </authorList>
    </citation>
    <scope>NUCLEOTIDE SEQUENCE</scope>
</reference>
<dbReference type="InterPro" id="IPR036230">
    <property type="entry name" value="LeuA_allosteric_dom_sf"/>
</dbReference>
<dbReference type="InterPro" id="IPR000891">
    <property type="entry name" value="PYR_CT"/>
</dbReference>
<comment type="catalytic activity">
    <reaction evidence="1">
        <text>3-methyl-2-oxobutanoate + acetyl-CoA + H2O = (2S)-2-isopropylmalate + CoA + H(+)</text>
        <dbReference type="Rhea" id="RHEA:21524"/>
        <dbReference type="ChEBI" id="CHEBI:1178"/>
        <dbReference type="ChEBI" id="CHEBI:11851"/>
        <dbReference type="ChEBI" id="CHEBI:15377"/>
        <dbReference type="ChEBI" id="CHEBI:15378"/>
        <dbReference type="ChEBI" id="CHEBI:57287"/>
        <dbReference type="ChEBI" id="CHEBI:57288"/>
        <dbReference type="EC" id="2.3.3.13"/>
    </reaction>
</comment>
<feature type="region of interest" description="Disordered" evidence="5">
    <location>
        <begin position="1094"/>
        <end position="1140"/>
    </location>
</feature>
<dbReference type="OrthoDB" id="418791at2759"/>
<evidence type="ECO:0000256" key="5">
    <source>
        <dbReference type="SAM" id="MobiDB-lite"/>
    </source>
</evidence>
<feature type="non-terminal residue" evidence="7">
    <location>
        <position position="2385"/>
    </location>
</feature>
<dbReference type="InterPro" id="IPR043502">
    <property type="entry name" value="DNA/RNA_pol_sf"/>
</dbReference>
<evidence type="ECO:0000256" key="2">
    <source>
        <dbReference type="ARBA" id="ARBA00009767"/>
    </source>
</evidence>
<dbReference type="Proteomes" id="UP000601435">
    <property type="component" value="Unassembled WGS sequence"/>
</dbReference>
<evidence type="ECO:0000256" key="3">
    <source>
        <dbReference type="ARBA" id="ARBA00012973"/>
    </source>
</evidence>
<dbReference type="EC" id="2.3.3.13" evidence="3"/>
<dbReference type="GO" id="GO:0019752">
    <property type="term" value="P:carboxylic acid metabolic process"/>
    <property type="evidence" value="ECO:0007669"/>
    <property type="project" value="InterPro"/>
</dbReference>
<feature type="domain" description="Pyruvate carboxyltransferase" evidence="6">
    <location>
        <begin position="1"/>
        <end position="258"/>
    </location>
</feature>
<dbReference type="PANTHER" id="PTHR46911:SF1">
    <property type="entry name" value="2-ISOPROPYLMALATE SYNTHASE"/>
    <property type="match status" value="1"/>
</dbReference>
<dbReference type="InterPro" id="IPR013785">
    <property type="entry name" value="Aldolase_TIM"/>
</dbReference>
<accession>A0A813CH61</accession>